<dbReference type="SUPFAM" id="SSF158997">
    <property type="entry name" value="Trm112p-like"/>
    <property type="match status" value="1"/>
</dbReference>
<keyword evidence="2" id="KW-1185">Reference proteome</keyword>
<organism evidence="1 2">
    <name type="scientific">Bythopirellula polymerisocia</name>
    <dbReference type="NCBI Taxonomy" id="2528003"/>
    <lineage>
        <taxon>Bacteria</taxon>
        <taxon>Pseudomonadati</taxon>
        <taxon>Planctomycetota</taxon>
        <taxon>Planctomycetia</taxon>
        <taxon>Pirellulales</taxon>
        <taxon>Lacipirellulaceae</taxon>
        <taxon>Bythopirellula</taxon>
    </lineage>
</organism>
<accession>A0A5C6D091</accession>
<protein>
    <recommendedName>
        <fullName evidence="3">Trm112p-like protein</fullName>
    </recommendedName>
</protein>
<evidence type="ECO:0000313" key="2">
    <source>
        <dbReference type="Proteomes" id="UP000318437"/>
    </source>
</evidence>
<dbReference type="EMBL" id="SJPS01000001">
    <property type="protein sequence ID" value="TWU30543.1"/>
    <property type="molecule type" value="Genomic_DNA"/>
</dbReference>
<sequence length="85" mass="9240">MIDPQLLEILRCPQDRSSLTFADATLVEKVNQQILTGKLTNISGQPVKEPIDGGMLRAAGDLLYPIVSGIPVMLYDEAIDVTQLS</sequence>
<dbReference type="AlphaFoldDB" id="A0A5C6D091"/>
<gene>
    <name evidence="1" type="ORF">Pla144_13310</name>
</gene>
<evidence type="ECO:0008006" key="3">
    <source>
        <dbReference type="Google" id="ProtNLM"/>
    </source>
</evidence>
<comment type="caution">
    <text evidence="1">The sequence shown here is derived from an EMBL/GenBank/DDBJ whole genome shotgun (WGS) entry which is preliminary data.</text>
</comment>
<dbReference type="Gene3D" id="2.20.25.10">
    <property type="match status" value="1"/>
</dbReference>
<dbReference type="Proteomes" id="UP000318437">
    <property type="component" value="Unassembled WGS sequence"/>
</dbReference>
<evidence type="ECO:0000313" key="1">
    <source>
        <dbReference type="EMBL" id="TWU30543.1"/>
    </source>
</evidence>
<dbReference type="OrthoDB" id="9812205at2"/>
<reference evidence="1 2" key="1">
    <citation type="submission" date="2019-02" db="EMBL/GenBank/DDBJ databases">
        <title>Deep-cultivation of Planctomycetes and their phenomic and genomic characterization uncovers novel biology.</title>
        <authorList>
            <person name="Wiegand S."/>
            <person name="Jogler M."/>
            <person name="Boedeker C."/>
            <person name="Pinto D."/>
            <person name="Vollmers J."/>
            <person name="Rivas-Marin E."/>
            <person name="Kohn T."/>
            <person name="Peeters S.H."/>
            <person name="Heuer A."/>
            <person name="Rast P."/>
            <person name="Oberbeckmann S."/>
            <person name="Bunk B."/>
            <person name="Jeske O."/>
            <person name="Meyerdierks A."/>
            <person name="Storesund J.E."/>
            <person name="Kallscheuer N."/>
            <person name="Luecker S."/>
            <person name="Lage O.M."/>
            <person name="Pohl T."/>
            <person name="Merkel B.J."/>
            <person name="Hornburger P."/>
            <person name="Mueller R.-W."/>
            <person name="Bruemmer F."/>
            <person name="Labrenz M."/>
            <person name="Spormann A.M."/>
            <person name="Op Den Camp H."/>
            <person name="Overmann J."/>
            <person name="Amann R."/>
            <person name="Jetten M.S.M."/>
            <person name="Mascher T."/>
            <person name="Medema M.H."/>
            <person name="Devos D.P."/>
            <person name="Kaster A.-K."/>
            <person name="Ovreas L."/>
            <person name="Rohde M."/>
            <person name="Galperin M.Y."/>
            <person name="Jogler C."/>
        </authorList>
    </citation>
    <scope>NUCLEOTIDE SEQUENCE [LARGE SCALE GENOMIC DNA]</scope>
    <source>
        <strain evidence="1 2">Pla144</strain>
    </source>
</reference>
<name>A0A5C6D091_9BACT</name>
<dbReference type="RefSeq" id="WP_146448882.1">
    <property type="nucleotide sequence ID" value="NZ_SJPS01000001.1"/>
</dbReference>
<proteinExistence type="predicted"/>